<keyword evidence="2 4" id="KW-0863">Zinc-finger</keyword>
<dbReference type="GO" id="GO:0008270">
    <property type="term" value="F:zinc ion binding"/>
    <property type="evidence" value="ECO:0007669"/>
    <property type="project" value="UniProtKB-KW"/>
</dbReference>
<gene>
    <name evidence="6" type="ORF">GOP47_0016006</name>
</gene>
<dbReference type="SUPFAM" id="SSF90229">
    <property type="entry name" value="CCCH zinc finger"/>
    <property type="match status" value="1"/>
</dbReference>
<evidence type="ECO:0000256" key="4">
    <source>
        <dbReference type="PROSITE-ProRule" id="PRU00723"/>
    </source>
</evidence>
<feature type="domain" description="C3H1-type" evidence="5">
    <location>
        <begin position="317"/>
        <end position="345"/>
    </location>
</feature>
<keyword evidence="1 4" id="KW-0479">Metal-binding</keyword>
<comment type="caution">
    <text evidence="6">The sequence shown here is derived from an EMBL/GenBank/DDBJ whole genome shotgun (WGS) entry which is preliminary data.</text>
</comment>
<dbReference type="EMBL" id="JABFUD020000015">
    <property type="protein sequence ID" value="KAI5069705.1"/>
    <property type="molecule type" value="Genomic_DNA"/>
</dbReference>
<evidence type="ECO:0000256" key="3">
    <source>
        <dbReference type="ARBA" id="ARBA00022833"/>
    </source>
</evidence>
<keyword evidence="3 4" id="KW-0862">Zinc</keyword>
<dbReference type="AlphaFoldDB" id="A0A9D4UKR8"/>
<evidence type="ECO:0000313" key="6">
    <source>
        <dbReference type="EMBL" id="KAI5069705.1"/>
    </source>
</evidence>
<dbReference type="OrthoDB" id="9973008at2759"/>
<accession>A0A9D4UKR8</accession>
<evidence type="ECO:0000256" key="1">
    <source>
        <dbReference type="ARBA" id="ARBA00022723"/>
    </source>
</evidence>
<dbReference type="Proteomes" id="UP000886520">
    <property type="component" value="Chromosome 15"/>
</dbReference>
<organism evidence="6 7">
    <name type="scientific">Adiantum capillus-veneris</name>
    <name type="common">Maidenhair fern</name>
    <dbReference type="NCBI Taxonomy" id="13818"/>
    <lineage>
        <taxon>Eukaryota</taxon>
        <taxon>Viridiplantae</taxon>
        <taxon>Streptophyta</taxon>
        <taxon>Embryophyta</taxon>
        <taxon>Tracheophyta</taxon>
        <taxon>Polypodiopsida</taxon>
        <taxon>Polypodiidae</taxon>
        <taxon>Polypodiales</taxon>
        <taxon>Pteridineae</taxon>
        <taxon>Pteridaceae</taxon>
        <taxon>Vittarioideae</taxon>
        <taxon>Adiantum</taxon>
    </lineage>
</organism>
<dbReference type="InterPro" id="IPR000571">
    <property type="entry name" value="Znf_CCCH"/>
</dbReference>
<sequence length="347" mass="39523">MMGWKVKDEGEERLSSSFTMALLNTSTTFSAAPPYACDATTFAALCSLHKVAGSLTHGRKQLVVLSVTSLEHVRKPLLPRAGFLSKPTALVSERVICTDVQPGLKLELKYAKPPAKDFVEFMETMPKQEVVAFFRDIAAELEGFRQLQDFHMKVRDGDGDFRVEVFFNEERNGPDVAPYEDCIGCCPDTNLFVGQEPGMASKDCILEQFSLRPYAVCRLDAKGRTGFSIMPVRHVERMSELDDDELYGMWSVATRMLRQVGIPFISLILNHGRYRTLYHLNLKLWVGNKAHDKFLSTCNEETRELWNGLQKFAANRPKKQQLCFFYRRDGTCRHGDFCSYSHGEYRN</sequence>
<dbReference type="InterPro" id="IPR036265">
    <property type="entry name" value="HIT-like_sf"/>
</dbReference>
<name>A0A9D4UKR8_ADICA</name>
<protein>
    <recommendedName>
        <fullName evidence="5">C3H1-type domain-containing protein</fullName>
    </recommendedName>
</protein>
<dbReference type="InterPro" id="IPR036855">
    <property type="entry name" value="Znf_CCCH_sf"/>
</dbReference>
<feature type="zinc finger region" description="C3H1-type" evidence="4">
    <location>
        <begin position="317"/>
        <end position="345"/>
    </location>
</feature>
<evidence type="ECO:0000313" key="7">
    <source>
        <dbReference type="Proteomes" id="UP000886520"/>
    </source>
</evidence>
<dbReference type="PROSITE" id="PS50103">
    <property type="entry name" value="ZF_C3H1"/>
    <property type="match status" value="1"/>
</dbReference>
<evidence type="ECO:0000259" key="5">
    <source>
        <dbReference type="PROSITE" id="PS50103"/>
    </source>
</evidence>
<keyword evidence="7" id="KW-1185">Reference proteome</keyword>
<reference evidence="6" key="1">
    <citation type="submission" date="2021-01" db="EMBL/GenBank/DDBJ databases">
        <title>Adiantum capillus-veneris genome.</title>
        <authorList>
            <person name="Fang Y."/>
            <person name="Liao Q."/>
        </authorList>
    </citation>
    <scope>NUCLEOTIDE SEQUENCE</scope>
    <source>
        <strain evidence="6">H3</strain>
        <tissue evidence="6">Leaf</tissue>
    </source>
</reference>
<proteinExistence type="predicted"/>
<dbReference type="Pfam" id="PF00642">
    <property type="entry name" value="zf-CCCH"/>
    <property type="match status" value="1"/>
</dbReference>
<dbReference type="SMART" id="SM00356">
    <property type="entry name" value="ZnF_C3H1"/>
    <property type="match status" value="1"/>
</dbReference>
<evidence type="ECO:0000256" key="2">
    <source>
        <dbReference type="ARBA" id="ARBA00022771"/>
    </source>
</evidence>
<dbReference type="Gene3D" id="3.30.428.10">
    <property type="entry name" value="HIT-like"/>
    <property type="match status" value="1"/>
</dbReference>